<accession>A0ABD0L869</accession>
<dbReference type="InterPro" id="IPR017850">
    <property type="entry name" value="Alkaline_phosphatase_core_sf"/>
</dbReference>
<dbReference type="Gene3D" id="3.40.720.10">
    <property type="entry name" value="Alkaline Phosphatase, subunit A"/>
    <property type="match status" value="1"/>
</dbReference>
<reference evidence="1 2" key="1">
    <citation type="journal article" date="2023" name="Sci. Data">
        <title>Genome assembly of the Korean intertidal mud-creeper Batillaria attramentaria.</title>
        <authorList>
            <person name="Patra A.K."/>
            <person name="Ho P.T."/>
            <person name="Jun S."/>
            <person name="Lee S.J."/>
            <person name="Kim Y."/>
            <person name="Won Y.J."/>
        </authorList>
    </citation>
    <scope>NUCLEOTIDE SEQUENCE [LARGE SCALE GENOMIC DNA]</scope>
    <source>
        <strain evidence="1">Wonlab-2016</strain>
    </source>
</reference>
<dbReference type="SUPFAM" id="SSF53649">
    <property type="entry name" value="Alkaline phosphatase-like"/>
    <property type="match status" value="1"/>
</dbReference>
<sequence>MDGDLLALLKDLERDGHLNKTLLILMADHGARFNHIRAIPQGKLEERNPYFALRFPPWFLEKYPGVAKNLKINSRRLTTPFDIYATLSDLLNFTTAGEETSADRSSSKVAVSRGMSLLREIPKERRCSEAGVTPHWCACLDWKHVNQSEDKFVAAAVQASLEKINSITQEKRDMCAVLELREITRSLRYVPTASDIAAEGKMEDFKGSEPMKAGLLKDKFLPPLLGSKRKLYQVSFITAPGQGHFEVTCTLDVNTGKIQINTNDISRMNQYGSAPSCLKDAHPQMNPFCYCK</sequence>
<protein>
    <recommendedName>
        <fullName evidence="3">Sulfatase N-terminal domain-containing protein</fullName>
    </recommendedName>
</protein>
<dbReference type="Proteomes" id="UP001519460">
    <property type="component" value="Unassembled WGS sequence"/>
</dbReference>
<proteinExistence type="predicted"/>
<dbReference type="AlphaFoldDB" id="A0ABD0L869"/>
<gene>
    <name evidence="1" type="ORF">BaRGS_00012966</name>
</gene>
<keyword evidence="2" id="KW-1185">Reference proteome</keyword>
<evidence type="ECO:0000313" key="2">
    <source>
        <dbReference type="Proteomes" id="UP001519460"/>
    </source>
</evidence>
<dbReference type="EMBL" id="JACVVK020000072">
    <property type="protein sequence ID" value="KAK7495746.1"/>
    <property type="molecule type" value="Genomic_DNA"/>
</dbReference>
<dbReference type="PANTHER" id="PTHR10974">
    <property type="entry name" value="FI08016P-RELATED"/>
    <property type="match status" value="1"/>
</dbReference>
<name>A0ABD0L869_9CAEN</name>
<comment type="caution">
    <text evidence="1">The sequence shown here is derived from an EMBL/GenBank/DDBJ whole genome shotgun (WGS) entry which is preliminary data.</text>
</comment>
<organism evidence="1 2">
    <name type="scientific">Batillaria attramentaria</name>
    <dbReference type="NCBI Taxonomy" id="370345"/>
    <lineage>
        <taxon>Eukaryota</taxon>
        <taxon>Metazoa</taxon>
        <taxon>Spiralia</taxon>
        <taxon>Lophotrochozoa</taxon>
        <taxon>Mollusca</taxon>
        <taxon>Gastropoda</taxon>
        <taxon>Caenogastropoda</taxon>
        <taxon>Sorbeoconcha</taxon>
        <taxon>Cerithioidea</taxon>
        <taxon>Batillariidae</taxon>
        <taxon>Batillaria</taxon>
    </lineage>
</organism>
<evidence type="ECO:0000313" key="1">
    <source>
        <dbReference type="EMBL" id="KAK7495746.1"/>
    </source>
</evidence>
<dbReference type="InterPro" id="IPR004245">
    <property type="entry name" value="DUF229"/>
</dbReference>
<evidence type="ECO:0008006" key="3">
    <source>
        <dbReference type="Google" id="ProtNLM"/>
    </source>
</evidence>
<dbReference type="PANTHER" id="PTHR10974:SF1">
    <property type="entry name" value="FI08016P-RELATED"/>
    <property type="match status" value="1"/>
</dbReference>
<dbReference type="Pfam" id="PF02995">
    <property type="entry name" value="DUF229"/>
    <property type="match status" value="1"/>
</dbReference>